<comment type="caution">
    <text evidence="9">The sequence shown here is derived from an EMBL/GenBank/DDBJ whole genome shotgun (WGS) entry which is preliminary data.</text>
</comment>
<evidence type="ECO:0000256" key="2">
    <source>
        <dbReference type="ARBA" id="ARBA00022679"/>
    </source>
</evidence>
<name>A0A7Y9LGR6_9ACTN</name>
<evidence type="ECO:0000259" key="6">
    <source>
        <dbReference type="Pfam" id="PF17101"/>
    </source>
</evidence>
<gene>
    <name evidence="9" type="ORF">BKA15_006840</name>
</gene>
<dbReference type="InterPro" id="IPR047141">
    <property type="entry name" value="Stealth"/>
</dbReference>
<evidence type="ECO:0000259" key="8">
    <source>
        <dbReference type="Pfam" id="PF17103"/>
    </source>
</evidence>
<keyword evidence="2" id="KW-0808">Transferase</keyword>
<dbReference type="PANTHER" id="PTHR24045:SF0">
    <property type="entry name" value="N-ACETYLGLUCOSAMINE-1-PHOSPHOTRANSFERASE SUBUNITS ALPHA_BETA"/>
    <property type="match status" value="1"/>
</dbReference>
<evidence type="ECO:0000313" key="9">
    <source>
        <dbReference type="EMBL" id="NYE75511.1"/>
    </source>
</evidence>
<evidence type="ECO:0000313" key="10">
    <source>
        <dbReference type="Proteomes" id="UP000569914"/>
    </source>
</evidence>
<dbReference type="InterPro" id="IPR031358">
    <property type="entry name" value="Stealth_CR1"/>
</dbReference>
<dbReference type="Pfam" id="PF17102">
    <property type="entry name" value="Stealth_CR3"/>
    <property type="match status" value="1"/>
</dbReference>
<dbReference type="RefSeq" id="WP_179758004.1">
    <property type="nucleotide sequence ID" value="NZ_JACCBU010000001.1"/>
</dbReference>
<evidence type="ECO:0000259" key="5">
    <source>
        <dbReference type="Pfam" id="PF11380"/>
    </source>
</evidence>
<feature type="region of interest" description="Disordered" evidence="4">
    <location>
        <begin position="389"/>
        <end position="409"/>
    </location>
</feature>
<accession>A0A7Y9LGR6</accession>
<dbReference type="EMBL" id="JACCBU010000001">
    <property type="protein sequence ID" value="NYE75511.1"/>
    <property type="molecule type" value="Genomic_DNA"/>
</dbReference>
<proteinExistence type="inferred from homology"/>
<dbReference type="InterPro" id="IPR031357">
    <property type="entry name" value="Stealth_CR3"/>
</dbReference>
<keyword evidence="3" id="KW-0270">Exopolysaccharide synthesis</keyword>
<dbReference type="InterPro" id="IPR021520">
    <property type="entry name" value="Stealth_CR2"/>
</dbReference>
<evidence type="ECO:0000256" key="3">
    <source>
        <dbReference type="ARBA" id="ARBA00023169"/>
    </source>
</evidence>
<dbReference type="PANTHER" id="PTHR24045">
    <property type="match status" value="1"/>
</dbReference>
<dbReference type="GO" id="GO:0016772">
    <property type="term" value="F:transferase activity, transferring phosphorus-containing groups"/>
    <property type="evidence" value="ECO:0007669"/>
    <property type="project" value="InterPro"/>
</dbReference>
<dbReference type="Pfam" id="PF17103">
    <property type="entry name" value="Stealth_CR4"/>
    <property type="match status" value="1"/>
</dbReference>
<dbReference type="AlphaFoldDB" id="A0A7Y9LGR6"/>
<comment type="similarity">
    <text evidence="1">Belongs to the stealth family.</text>
</comment>
<evidence type="ECO:0000256" key="4">
    <source>
        <dbReference type="SAM" id="MobiDB-lite"/>
    </source>
</evidence>
<dbReference type="InterPro" id="IPR031356">
    <property type="entry name" value="Stealth_CR4"/>
</dbReference>
<protein>
    <recommendedName>
        <fullName evidence="11">Stealth protein CR4, conserved region 4</fullName>
    </recommendedName>
</protein>
<feature type="domain" description="Stealth protein CR1 conserved region 1" evidence="6">
    <location>
        <begin position="241"/>
        <end position="267"/>
    </location>
</feature>
<dbReference type="GO" id="GO:0000271">
    <property type="term" value="P:polysaccharide biosynthetic process"/>
    <property type="evidence" value="ECO:0007669"/>
    <property type="project" value="UniProtKB-KW"/>
</dbReference>
<dbReference type="Pfam" id="PF17101">
    <property type="entry name" value="Stealth_CR1"/>
    <property type="match status" value="1"/>
</dbReference>
<organism evidence="9 10">
    <name type="scientific">Microlunatus parietis</name>
    <dbReference type="NCBI Taxonomy" id="682979"/>
    <lineage>
        <taxon>Bacteria</taxon>
        <taxon>Bacillati</taxon>
        <taxon>Actinomycetota</taxon>
        <taxon>Actinomycetes</taxon>
        <taxon>Propionibacteriales</taxon>
        <taxon>Propionibacteriaceae</taxon>
        <taxon>Microlunatus</taxon>
    </lineage>
</organism>
<feature type="domain" description="Stealth protein CR4 conserved region 4" evidence="8">
    <location>
        <begin position="505"/>
        <end position="550"/>
    </location>
</feature>
<dbReference type="Pfam" id="PF11380">
    <property type="entry name" value="Stealth_CR2"/>
    <property type="match status" value="1"/>
</dbReference>
<evidence type="ECO:0000259" key="7">
    <source>
        <dbReference type="Pfam" id="PF17102"/>
    </source>
</evidence>
<dbReference type="Proteomes" id="UP000569914">
    <property type="component" value="Unassembled WGS sequence"/>
</dbReference>
<feature type="domain" description="Stealth protein CR2 conserved region 2" evidence="5">
    <location>
        <begin position="279"/>
        <end position="380"/>
    </location>
</feature>
<feature type="domain" description="Stealth protein CR3 conserved region 3" evidence="7">
    <location>
        <begin position="431"/>
        <end position="476"/>
    </location>
</feature>
<evidence type="ECO:0000256" key="1">
    <source>
        <dbReference type="ARBA" id="ARBA00007583"/>
    </source>
</evidence>
<reference evidence="9 10" key="1">
    <citation type="submission" date="2020-07" db="EMBL/GenBank/DDBJ databases">
        <title>Sequencing the genomes of 1000 actinobacteria strains.</title>
        <authorList>
            <person name="Klenk H.-P."/>
        </authorList>
    </citation>
    <scope>NUCLEOTIDE SEQUENCE [LARGE SCALE GENOMIC DNA]</scope>
    <source>
        <strain evidence="9 10">DSM 22083</strain>
    </source>
</reference>
<sequence length="555" mass="62206">MSRPGGEARPWTSVVVHARTTTVRGIVRALRRTRLNLQHRLAILIDLVQRTRHRSALRDSATGGSTAMVIERGHPVPAAKVEGLLFDPHRRRLADDLVTALRSTGAEPTTRSVRWNQPITITVDRTDPDRVWTAVRSLTDRHPGLVVQRYDEELDRADEPGRTLAGFVLGPAIRTTLLPSRALSRPWPPGGELPAELTGPTWQLTGHAVDATTGRHLGEPAAVRIKITERVEEPEPELITEPIDVVYTWVDSADPAWQQQFAAARPGGRPTQAANVPARFQQYDELRYSLRSIAEFAPWARRIWIVTNGQVPHWYAGDHDRITIVSHAELWRGEPGLPTFNSQAIEACLHRIDGLAERFLYFNDDFFLGRPVAPETFYHGRTGRPIVFPSNQSVPPGPPEPRDLAPDASGKNNRMLIAAATGRMIDHKYLHVPQALSRSILTELESMFPAAFAQTRKATFRSLSDLAACSLHHGYALATGRAQTGRITQRYVDVESRACARDLADIARYRCYDAFCLNAIREDGDEQLIKDFLRRYFPVPAPWENDQDHERELAG</sequence>
<evidence type="ECO:0008006" key="11">
    <source>
        <dbReference type="Google" id="ProtNLM"/>
    </source>
</evidence>
<keyword evidence="10" id="KW-1185">Reference proteome</keyword>